<dbReference type="InterPro" id="IPR019019">
    <property type="entry name" value="H-type_lectin_domain"/>
</dbReference>
<dbReference type="SUPFAM" id="SSF141086">
    <property type="entry name" value="Agglutinin HPA-like"/>
    <property type="match status" value="2"/>
</dbReference>
<organism>
    <name type="scientific">Branchiostoma floridae</name>
    <name type="common">Florida lancelet</name>
    <name type="synonym">Amphioxus</name>
    <dbReference type="NCBI Taxonomy" id="7739"/>
    <lineage>
        <taxon>Eukaryota</taxon>
        <taxon>Metazoa</taxon>
        <taxon>Chordata</taxon>
        <taxon>Cephalochordata</taxon>
        <taxon>Leptocardii</taxon>
        <taxon>Amphioxiformes</taxon>
        <taxon>Branchiostomatidae</taxon>
        <taxon>Branchiostoma</taxon>
    </lineage>
</organism>
<dbReference type="GO" id="GO:0030246">
    <property type="term" value="F:carbohydrate binding"/>
    <property type="evidence" value="ECO:0007669"/>
    <property type="project" value="InterPro"/>
</dbReference>
<proteinExistence type="predicted"/>
<feature type="domain" description="H-type lectin" evidence="4">
    <location>
        <begin position="374"/>
        <end position="436"/>
    </location>
</feature>
<dbReference type="InterPro" id="IPR037221">
    <property type="entry name" value="H-type_lectin_dom_sf"/>
</dbReference>
<feature type="coiled-coil region" evidence="1">
    <location>
        <begin position="43"/>
        <end position="120"/>
    </location>
</feature>
<dbReference type="AlphaFoldDB" id="C3ZDC0"/>
<feature type="chain" id="PRO_5002936675" description="H-type lectin domain-containing protein" evidence="3">
    <location>
        <begin position="24"/>
        <end position="438"/>
    </location>
</feature>
<feature type="domain" description="H-type lectin" evidence="4">
    <location>
        <begin position="151"/>
        <end position="199"/>
    </location>
</feature>
<sequence>METKVYVILVLIVLCGASPQVSFLHDINAQLQTFLHLAKDQSIQLLRDELNRLQRDTKAEIQQLRSEMASKDQRTQAEIQQLKTEMAARNERIQQQQDDIEQLTGEGVAKNQKIQALEQRNYIERCESGVLNTPYKALATGSGTRYRDLTATFSKPFRTTPVVTIGIRHLDINQRINTRITTEVRSKSPTTMTSVYRPPADEKCACSPVMNPVVNCGTTGNDDIQVLKTEMAAMAERVQQQQGDIQQLQTEGAAKDQSIQQLRDEINQLQNETAAENQRSQNKTQQLQSEMVSKDQRTQTEIQELKTEMAARDERIQQQQDDLQQLLGESETKDQRIQALEQRTYIEHCESGVLDTPYNVLASGSGSRYRDLTATFSTPFRTTPVVTVGIRKLDIYRSRNTRISTTVTSKSPRSLTVRIITWADTRVHVAGIYWMACA</sequence>
<evidence type="ECO:0000259" key="4">
    <source>
        <dbReference type="Pfam" id="PF09458"/>
    </source>
</evidence>
<dbReference type="EMBL" id="GG666612">
    <property type="protein sequence ID" value="EEN49475.1"/>
    <property type="molecule type" value="Genomic_DNA"/>
</dbReference>
<evidence type="ECO:0000313" key="5">
    <source>
        <dbReference type="EMBL" id="EEN49475.1"/>
    </source>
</evidence>
<evidence type="ECO:0000256" key="2">
    <source>
        <dbReference type="SAM" id="MobiDB-lite"/>
    </source>
</evidence>
<feature type="region of interest" description="Disordered" evidence="2">
    <location>
        <begin position="273"/>
        <end position="300"/>
    </location>
</feature>
<keyword evidence="3" id="KW-0732">Signal</keyword>
<evidence type="ECO:0000256" key="1">
    <source>
        <dbReference type="SAM" id="Coils"/>
    </source>
</evidence>
<protein>
    <recommendedName>
        <fullName evidence="4">H-type lectin domain-containing protein</fullName>
    </recommendedName>
</protein>
<reference evidence="5" key="1">
    <citation type="journal article" date="2008" name="Nature">
        <title>The amphioxus genome and the evolution of the chordate karyotype.</title>
        <authorList>
            <consortium name="US DOE Joint Genome Institute (JGI-PGF)"/>
            <person name="Putnam N.H."/>
            <person name="Butts T."/>
            <person name="Ferrier D.E.K."/>
            <person name="Furlong R.F."/>
            <person name="Hellsten U."/>
            <person name="Kawashima T."/>
            <person name="Robinson-Rechavi M."/>
            <person name="Shoguchi E."/>
            <person name="Terry A."/>
            <person name="Yu J.-K."/>
            <person name="Benito-Gutierrez E.L."/>
            <person name="Dubchak I."/>
            <person name="Garcia-Fernandez J."/>
            <person name="Gibson-Brown J.J."/>
            <person name="Grigoriev I.V."/>
            <person name="Horton A.C."/>
            <person name="de Jong P.J."/>
            <person name="Jurka J."/>
            <person name="Kapitonov V.V."/>
            <person name="Kohara Y."/>
            <person name="Kuroki Y."/>
            <person name="Lindquist E."/>
            <person name="Lucas S."/>
            <person name="Osoegawa K."/>
            <person name="Pennacchio L.A."/>
            <person name="Salamov A.A."/>
            <person name="Satou Y."/>
            <person name="Sauka-Spengler T."/>
            <person name="Schmutz J."/>
            <person name="Shin-I T."/>
            <person name="Toyoda A."/>
            <person name="Bronner-Fraser M."/>
            <person name="Fujiyama A."/>
            <person name="Holland L.Z."/>
            <person name="Holland P.W.H."/>
            <person name="Satoh N."/>
            <person name="Rokhsar D.S."/>
        </authorList>
    </citation>
    <scope>NUCLEOTIDE SEQUENCE [LARGE SCALE GENOMIC DNA]</scope>
    <source>
        <strain evidence="5">S238N-H82</strain>
        <tissue evidence="5">Testes</tissue>
    </source>
</reference>
<dbReference type="InParanoid" id="C3ZDC0"/>
<evidence type="ECO:0000256" key="3">
    <source>
        <dbReference type="SAM" id="SignalP"/>
    </source>
</evidence>
<gene>
    <name evidence="5" type="ORF">BRAFLDRAFT_70756</name>
</gene>
<keyword evidence="1" id="KW-0175">Coiled coil</keyword>
<dbReference type="PANTHER" id="PTHR34707">
    <property type="entry name" value="VIMENTIN-TYPE INTERMEDIATE FILAMENT-ASSOCIATED COILED-COIL PROTEIN"/>
    <property type="match status" value="1"/>
</dbReference>
<dbReference type="PANTHER" id="PTHR34707:SF1">
    <property type="entry name" value="VIMENTIN-TYPE INTERMEDIATE FILAMENT-ASSOCIATED COILED-COIL PROTEIN"/>
    <property type="match status" value="1"/>
</dbReference>
<accession>C3ZDC0</accession>
<dbReference type="Gene3D" id="2.60.40.2080">
    <property type="match status" value="2"/>
</dbReference>
<feature type="compositionally biased region" description="Polar residues" evidence="2">
    <location>
        <begin position="273"/>
        <end position="291"/>
    </location>
</feature>
<dbReference type="GO" id="GO:0007155">
    <property type="term" value="P:cell adhesion"/>
    <property type="evidence" value="ECO:0007669"/>
    <property type="project" value="InterPro"/>
</dbReference>
<name>C3ZDC0_BRAFL</name>
<dbReference type="Pfam" id="PF09458">
    <property type="entry name" value="H_lectin"/>
    <property type="match status" value="2"/>
</dbReference>
<feature type="signal peptide" evidence="3">
    <location>
        <begin position="1"/>
        <end position="23"/>
    </location>
</feature>